<name>A0A4U1MNG7_9BACL</name>
<dbReference type="Proteomes" id="UP000310541">
    <property type="component" value="Unassembled WGS sequence"/>
</dbReference>
<comment type="subcellular location">
    <subcellularLocation>
        <location evidence="1">Membrane</location>
        <topology evidence="1">Multi-pass membrane protein</topology>
    </subcellularLocation>
</comment>
<organism evidence="7 8">
    <name type="scientific">Guptibacillus hwajinpoensis</name>
    <dbReference type="NCBI Taxonomy" id="208199"/>
    <lineage>
        <taxon>Bacteria</taxon>
        <taxon>Bacillati</taxon>
        <taxon>Bacillota</taxon>
        <taxon>Bacilli</taxon>
        <taxon>Bacillales</taxon>
        <taxon>Guptibacillaceae</taxon>
        <taxon>Guptibacillus</taxon>
    </lineage>
</organism>
<comment type="caution">
    <text evidence="7">The sequence shown here is derived from an EMBL/GenBank/DDBJ whole genome shotgun (WGS) entry which is preliminary data.</text>
</comment>
<accession>A0A4U1MNG7</accession>
<dbReference type="UniPathway" id="UPA00895"/>
<feature type="transmembrane region" description="Helical" evidence="5">
    <location>
        <begin position="113"/>
        <end position="130"/>
    </location>
</feature>
<dbReference type="Pfam" id="PF07291">
    <property type="entry name" value="MauE"/>
    <property type="match status" value="1"/>
</dbReference>
<dbReference type="EMBL" id="SWFM01000001">
    <property type="protein sequence ID" value="TKD72286.1"/>
    <property type="molecule type" value="Genomic_DNA"/>
</dbReference>
<dbReference type="AlphaFoldDB" id="A0A4U1MNG7"/>
<feature type="transmembrane region" description="Helical" evidence="5">
    <location>
        <begin position="150"/>
        <end position="167"/>
    </location>
</feature>
<evidence type="ECO:0000256" key="4">
    <source>
        <dbReference type="ARBA" id="ARBA00023136"/>
    </source>
</evidence>
<dbReference type="GO" id="GO:0030416">
    <property type="term" value="P:methylamine metabolic process"/>
    <property type="evidence" value="ECO:0007669"/>
    <property type="project" value="InterPro"/>
</dbReference>
<gene>
    <name evidence="7" type="ORF">FBF83_05715</name>
</gene>
<evidence type="ECO:0000256" key="5">
    <source>
        <dbReference type="SAM" id="Phobius"/>
    </source>
</evidence>
<keyword evidence="4 5" id="KW-0472">Membrane</keyword>
<evidence type="ECO:0000313" key="7">
    <source>
        <dbReference type="EMBL" id="TKD72286.1"/>
    </source>
</evidence>
<feature type="transmembrane region" description="Helical" evidence="5">
    <location>
        <begin position="67"/>
        <end position="92"/>
    </location>
</feature>
<reference evidence="7 8" key="1">
    <citation type="submission" date="2019-04" db="EMBL/GenBank/DDBJ databases">
        <title>Genome sequence of Bacillus hwajinpoensis strain Y2.</title>
        <authorList>
            <person name="Fair J.L."/>
            <person name="Maclea K.S."/>
        </authorList>
    </citation>
    <scope>NUCLEOTIDE SEQUENCE [LARGE SCALE GENOMIC DNA]</scope>
    <source>
        <strain evidence="7 8">Y2</strain>
    </source>
</reference>
<dbReference type="OrthoDB" id="4462029at2"/>
<dbReference type="GO" id="GO:0016020">
    <property type="term" value="C:membrane"/>
    <property type="evidence" value="ECO:0007669"/>
    <property type="project" value="UniProtKB-SubCell"/>
</dbReference>
<evidence type="ECO:0000256" key="1">
    <source>
        <dbReference type="ARBA" id="ARBA00004141"/>
    </source>
</evidence>
<evidence type="ECO:0000259" key="6">
    <source>
        <dbReference type="Pfam" id="PF07291"/>
    </source>
</evidence>
<protein>
    <submittedName>
        <fullName evidence="7">DoxX family membrane protein</fullName>
    </submittedName>
</protein>
<keyword evidence="3 5" id="KW-1133">Transmembrane helix</keyword>
<evidence type="ECO:0000256" key="3">
    <source>
        <dbReference type="ARBA" id="ARBA00022989"/>
    </source>
</evidence>
<feature type="domain" description="Methylamine utilisation protein MauE" evidence="6">
    <location>
        <begin position="3"/>
        <end position="128"/>
    </location>
</feature>
<dbReference type="InterPro" id="IPR009908">
    <property type="entry name" value="Methylamine_util_MauE"/>
</dbReference>
<dbReference type="RefSeq" id="WP_136946137.1">
    <property type="nucleotide sequence ID" value="NZ_SWFM01000001.1"/>
</dbReference>
<evidence type="ECO:0000313" key="8">
    <source>
        <dbReference type="Proteomes" id="UP000310541"/>
    </source>
</evidence>
<proteinExistence type="predicted"/>
<evidence type="ECO:0000256" key="2">
    <source>
        <dbReference type="ARBA" id="ARBA00022692"/>
    </source>
</evidence>
<sequence length="187" mass="21119">MVELTLLLQLVLGLIFLSSAIEKLVNFTKHVVAVKSYEILPDRFARPFSRVEVAIELVSSLLLIIGMFPWISITFLVFLLVLYSYAMVFNLLKGRKEFNCGCGGIMGDHRLSWLLVLRNLIMVLILMYIYNYSTAQMVTSNFTVADIMQFFLIAGCIVLVMGTLPVLKSIRKLTNNIIKEGSKLKSS</sequence>
<keyword evidence="2 5" id="KW-0812">Transmembrane</keyword>